<dbReference type="Pfam" id="PF02875">
    <property type="entry name" value="Mur_ligase_C"/>
    <property type="match status" value="1"/>
</dbReference>
<dbReference type="InterPro" id="IPR013221">
    <property type="entry name" value="Mur_ligase_cen"/>
</dbReference>
<evidence type="ECO:0000256" key="13">
    <source>
        <dbReference type="RuleBase" id="RU004135"/>
    </source>
</evidence>
<dbReference type="InterPro" id="IPR004101">
    <property type="entry name" value="Mur_ligase_C"/>
</dbReference>
<keyword evidence="3 12" id="KW-0963">Cytoplasm</keyword>
<dbReference type="Gene3D" id="3.90.190.20">
    <property type="entry name" value="Mur ligase, C-terminal domain"/>
    <property type="match status" value="1"/>
</dbReference>
<dbReference type="InterPro" id="IPR036565">
    <property type="entry name" value="Mur-like_cat_sf"/>
</dbReference>
<accession>A0A1G9M4R9</accession>
<dbReference type="GO" id="GO:0004326">
    <property type="term" value="F:tetrahydrofolylpolyglutamate synthase activity"/>
    <property type="evidence" value="ECO:0007669"/>
    <property type="project" value="InterPro"/>
</dbReference>
<dbReference type="Proteomes" id="UP000182347">
    <property type="component" value="Unassembled WGS sequence"/>
</dbReference>
<evidence type="ECO:0000256" key="7">
    <source>
        <dbReference type="ARBA" id="ARBA00022840"/>
    </source>
</evidence>
<keyword evidence="11 12" id="KW-0961">Cell wall biogenesis/degradation</keyword>
<keyword evidence="5 12" id="KW-0132">Cell division</keyword>
<evidence type="ECO:0000256" key="6">
    <source>
        <dbReference type="ARBA" id="ARBA00022741"/>
    </source>
</evidence>
<feature type="domain" description="Mur ligase central" evidence="16">
    <location>
        <begin position="115"/>
        <end position="318"/>
    </location>
</feature>
<proteinExistence type="inferred from homology"/>
<evidence type="ECO:0000256" key="12">
    <source>
        <dbReference type="HAMAP-Rule" id="MF_00208"/>
    </source>
</evidence>
<dbReference type="Gene3D" id="3.40.1190.10">
    <property type="entry name" value="Mur-like, catalytic domain"/>
    <property type="match status" value="1"/>
</dbReference>
<comment type="function">
    <text evidence="12">Catalyzes the addition of an amino acid to the nucleotide precursor UDP-N-acetylmuramoyl-L-alanyl-D-glutamate (UMAG) in the biosynthesis of bacterial cell-wall peptidoglycan.</text>
</comment>
<comment type="similarity">
    <text evidence="2 12">Belongs to the MurCDEF family. MurE subfamily.</text>
</comment>
<evidence type="ECO:0000256" key="8">
    <source>
        <dbReference type="ARBA" id="ARBA00022960"/>
    </source>
</evidence>
<protein>
    <recommendedName>
        <fullName evidence="12">UDP-N-acetylmuramyl-tripeptide synthetase</fullName>
        <ecNumber evidence="12">6.3.2.-</ecNumber>
    </recommendedName>
    <alternativeName>
        <fullName evidence="12">UDP-MurNAc-tripeptide synthetase</fullName>
    </alternativeName>
</protein>
<gene>
    <name evidence="12" type="primary">murE</name>
    <name evidence="17" type="ORF">SAMN05216244_0423</name>
</gene>
<feature type="domain" description="Mur ligase N-terminal catalytic" evidence="14">
    <location>
        <begin position="23"/>
        <end position="103"/>
    </location>
</feature>
<evidence type="ECO:0000259" key="14">
    <source>
        <dbReference type="Pfam" id="PF01225"/>
    </source>
</evidence>
<feature type="binding site" evidence="12">
    <location>
        <position position="31"/>
    </location>
    <ligand>
        <name>UDP-N-acetyl-alpha-D-muramoyl-L-alanyl-D-glutamate</name>
        <dbReference type="ChEBI" id="CHEBI:83900"/>
    </ligand>
</feature>
<feature type="binding site" evidence="12">
    <location>
        <position position="189"/>
    </location>
    <ligand>
        <name>UDP-N-acetyl-alpha-D-muramoyl-L-alanyl-D-glutamate</name>
        <dbReference type="ChEBI" id="CHEBI:83900"/>
    </ligand>
</feature>
<evidence type="ECO:0000313" key="18">
    <source>
        <dbReference type="Proteomes" id="UP000182347"/>
    </source>
</evidence>
<dbReference type="Gene3D" id="3.40.1390.10">
    <property type="entry name" value="MurE/MurF, N-terminal domain"/>
    <property type="match status" value="1"/>
</dbReference>
<dbReference type="Pfam" id="PF08245">
    <property type="entry name" value="Mur_ligase_M"/>
    <property type="match status" value="1"/>
</dbReference>
<reference evidence="18" key="1">
    <citation type="submission" date="2016-10" db="EMBL/GenBank/DDBJ databases">
        <authorList>
            <person name="Varghese N."/>
            <person name="Submissions S."/>
        </authorList>
    </citation>
    <scope>NUCLEOTIDE SEQUENCE [LARGE SCALE GENOMIC DNA]</scope>
    <source>
        <strain evidence="18">CGMCC 1.6199</strain>
    </source>
</reference>
<dbReference type="EMBL" id="FNHF01000001">
    <property type="protein sequence ID" value="SDL69260.1"/>
    <property type="molecule type" value="Genomic_DNA"/>
</dbReference>
<comment type="pathway">
    <text evidence="1 12 13">Cell wall biogenesis; peptidoglycan biosynthesis.</text>
</comment>
<dbReference type="SUPFAM" id="SSF53623">
    <property type="entry name" value="MurD-like peptide ligases, catalytic domain"/>
    <property type="match status" value="1"/>
</dbReference>
<dbReference type="InterPro" id="IPR018109">
    <property type="entry name" value="Folylpolyglutamate_synth_CS"/>
</dbReference>
<feature type="domain" description="Mur ligase C-terminal" evidence="15">
    <location>
        <begin position="340"/>
        <end position="467"/>
    </location>
</feature>
<dbReference type="GO" id="GO:0005737">
    <property type="term" value="C:cytoplasm"/>
    <property type="evidence" value="ECO:0007669"/>
    <property type="project" value="UniProtKB-SubCell"/>
</dbReference>
<feature type="binding site" evidence="12">
    <location>
        <begin position="162"/>
        <end position="163"/>
    </location>
    <ligand>
        <name>UDP-N-acetyl-alpha-D-muramoyl-L-alanyl-D-glutamate</name>
        <dbReference type="ChEBI" id="CHEBI:83900"/>
    </ligand>
</feature>
<dbReference type="STRING" id="482461.SAMN05216244_0423"/>
<dbReference type="PANTHER" id="PTHR23135">
    <property type="entry name" value="MUR LIGASE FAMILY MEMBER"/>
    <property type="match status" value="1"/>
</dbReference>
<dbReference type="GO" id="GO:0009252">
    <property type="term" value="P:peptidoglycan biosynthetic process"/>
    <property type="evidence" value="ECO:0007669"/>
    <property type="project" value="UniProtKB-UniRule"/>
</dbReference>
<evidence type="ECO:0000256" key="9">
    <source>
        <dbReference type="ARBA" id="ARBA00022984"/>
    </source>
</evidence>
<dbReference type="GO" id="GO:0071555">
    <property type="term" value="P:cell wall organization"/>
    <property type="evidence" value="ECO:0007669"/>
    <property type="project" value="UniProtKB-KW"/>
</dbReference>
<comment type="caution">
    <text evidence="12">Lacks conserved residue(s) required for the propagation of feature annotation.</text>
</comment>
<dbReference type="InterPro" id="IPR000713">
    <property type="entry name" value="Mur_ligase_N"/>
</dbReference>
<feature type="binding site" evidence="12">
    <location>
        <position position="195"/>
    </location>
    <ligand>
        <name>UDP-N-acetyl-alpha-D-muramoyl-L-alanyl-D-glutamate</name>
        <dbReference type="ChEBI" id="CHEBI:83900"/>
    </ligand>
</feature>
<keyword evidence="7 12" id="KW-0067">ATP-binding</keyword>
<dbReference type="SUPFAM" id="SSF53244">
    <property type="entry name" value="MurD-like peptide ligases, peptide-binding domain"/>
    <property type="match status" value="1"/>
</dbReference>
<dbReference type="OrthoDB" id="9800958at2"/>
<dbReference type="InterPro" id="IPR005761">
    <property type="entry name" value="UDP-N-AcMur-Glu-dNH2Pim_ligase"/>
</dbReference>
<evidence type="ECO:0000256" key="5">
    <source>
        <dbReference type="ARBA" id="ARBA00022618"/>
    </source>
</evidence>
<keyword evidence="12" id="KW-0460">Magnesium</keyword>
<evidence type="ECO:0000256" key="3">
    <source>
        <dbReference type="ARBA" id="ARBA00022490"/>
    </source>
</evidence>
<dbReference type="PROSITE" id="PS01011">
    <property type="entry name" value="FOLYLPOLYGLU_SYNT_1"/>
    <property type="match status" value="1"/>
</dbReference>
<sequence>MNINFDNETILNVEKIHGPLFAEISSLNYDSRRIEKNAAFFCMEGEQQDGHLFIEDAIKKGASAIIGSNEAKLARLAAAYPDRTFVVVKDTREAMARLSILFYQQAYKKLTTIGVTGTNGKTTVVAYIYSLLNQIGKPTGSIGTIGTMTSEGPFPFQPTTPTTPEAPDLHYLFHQFLQRKEQAAAMEVSSIAIEQKRVEGISFHIGVHTNISSEHLDFHKTFENYKKAKLKLFKQTEKAVVNLDDKGMAEDILDLHHGPLLTYSINGHPDADVFASNIRTNRKGSAFLLSIEGRASLVHTPIIGHYNISNLLAAVCTALHTGVIGEKILEKLPKIKGPKGRFQLVETPGNSTVLLDYAHTPEALRKLLTEVKKLNYRKLILMVTGVGIRDKNKMAKMGEAADGQADAYIISVDHPGYRKPEEIVASVLSGFSETNRTNITVTHSRKEGVIAALNLAEKEDLIILTGGCINGCQIIRGKALPHSDETIIEHFYSTQVNQAKSSLKPEAK</sequence>
<dbReference type="NCBIfam" id="TIGR01085">
    <property type="entry name" value="murE"/>
    <property type="match status" value="1"/>
</dbReference>
<evidence type="ECO:0000256" key="1">
    <source>
        <dbReference type="ARBA" id="ARBA00004752"/>
    </source>
</evidence>
<dbReference type="SUPFAM" id="SSF63418">
    <property type="entry name" value="MurE/MurF N-terminal domain"/>
    <property type="match status" value="1"/>
</dbReference>
<dbReference type="HAMAP" id="MF_00208">
    <property type="entry name" value="MurE"/>
    <property type="match status" value="1"/>
</dbReference>
<evidence type="ECO:0000256" key="10">
    <source>
        <dbReference type="ARBA" id="ARBA00023306"/>
    </source>
</evidence>
<evidence type="ECO:0000256" key="4">
    <source>
        <dbReference type="ARBA" id="ARBA00022598"/>
    </source>
</evidence>
<organism evidence="17 18">
    <name type="scientific">Sediminibacillus halophilus</name>
    <dbReference type="NCBI Taxonomy" id="482461"/>
    <lineage>
        <taxon>Bacteria</taxon>
        <taxon>Bacillati</taxon>
        <taxon>Bacillota</taxon>
        <taxon>Bacilli</taxon>
        <taxon>Bacillales</taxon>
        <taxon>Bacillaceae</taxon>
        <taxon>Sediminibacillus</taxon>
    </lineage>
</organism>
<evidence type="ECO:0000313" key="17">
    <source>
        <dbReference type="EMBL" id="SDL69260.1"/>
    </source>
</evidence>
<dbReference type="EC" id="6.3.2.-" evidence="12"/>
<dbReference type="AlphaFoldDB" id="A0A1G9M4R9"/>
<dbReference type="NCBIfam" id="NF001126">
    <property type="entry name" value="PRK00139.1-4"/>
    <property type="match status" value="1"/>
</dbReference>
<dbReference type="InterPro" id="IPR036615">
    <property type="entry name" value="Mur_ligase_C_dom_sf"/>
</dbReference>
<dbReference type="GO" id="GO:0051301">
    <property type="term" value="P:cell division"/>
    <property type="evidence" value="ECO:0007669"/>
    <property type="project" value="UniProtKB-KW"/>
</dbReference>
<keyword evidence="4 12" id="KW-0436">Ligase</keyword>
<dbReference type="GO" id="GO:0000287">
    <property type="term" value="F:magnesium ion binding"/>
    <property type="evidence" value="ECO:0007669"/>
    <property type="project" value="UniProtKB-UniRule"/>
</dbReference>
<evidence type="ECO:0000256" key="11">
    <source>
        <dbReference type="ARBA" id="ARBA00023316"/>
    </source>
</evidence>
<evidence type="ECO:0000256" key="2">
    <source>
        <dbReference type="ARBA" id="ARBA00005898"/>
    </source>
</evidence>
<comment type="cofactor">
    <cofactor evidence="12">
        <name>Mg(2+)</name>
        <dbReference type="ChEBI" id="CHEBI:18420"/>
    </cofactor>
</comment>
<keyword evidence="9 12" id="KW-0573">Peptidoglycan synthesis</keyword>
<feature type="binding site" evidence="12">
    <location>
        <begin position="117"/>
        <end position="123"/>
    </location>
    <ligand>
        <name>ATP</name>
        <dbReference type="ChEBI" id="CHEBI:30616"/>
    </ligand>
</feature>
<feature type="binding site" evidence="12">
    <location>
        <position position="197"/>
    </location>
    <ligand>
        <name>UDP-N-acetyl-alpha-D-muramoyl-L-alanyl-D-glutamate</name>
        <dbReference type="ChEBI" id="CHEBI:83900"/>
    </ligand>
</feature>
<evidence type="ECO:0000259" key="16">
    <source>
        <dbReference type="Pfam" id="PF08245"/>
    </source>
</evidence>
<name>A0A1G9M4R9_9BACI</name>
<dbReference type="GO" id="GO:0008360">
    <property type="term" value="P:regulation of cell shape"/>
    <property type="evidence" value="ECO:0007669"/>
    <property type="project" value="UniProtKB-KW"/>
</dbReference>
<dbReference type="InterPro" id="IPR035911">
    <property type="entry name" value="MurE/MurF_N"/>
</dbReference>
<comment type="PTM">
    <text evidence="12">Carboxylation is probably crucial for Mg(2+) binding and, consequently, for the gamma-phosphate positioning of ATP.</text>
</comment>
<evidence type="ECO:0000259" key="15">
    <source>
        <dbReference type="Pfam" id="PF02875"/>
    </source>
</evidence>
<dbReference type="RefSeq" id="WP_074597213.1">
    <property type="nucleotide sequence ID" value="NZ_FNHF01000001.1"/>
</dbReference>
<dbReference type="UniPathway" id="UPA00219"/>
<dbReference type="Pfam" id="PF01225">
    <property type="entry name" value="Mur_ligase"/>
    <property type="match status" value="1"/>
</dbReference>
<keyword evidence="6 12" id="KW-0547">Nucleotide-binding</keyword>
<dbReference type="PANTHER" id="PTHR23135:SF4">
    <property type="entry name" value="UDP-N-ACETYLMURAMOYL-L-ALANYL-D-GLUTAMATE--2,6-DIAMINOPIMELATE LIGASE MURE HOMOLOG, CHLOROPLASTIC"/>
    <property type="match status" value="1"/>
</dbReference>
<keyword evidence="18" id="KW-1185">Reference proteome</keyword>
<comment type="subcellular location">
    <subcellularLocation>
        <location evidence="12 13">Cytoplasm</location>
    </subcellularLocation>
</comment>
<keyword evidence="10 12" id="KW-0131">Cell cycle</keyword>
<dbReference type="GO" id="GO:0005524">
    <property type="term" value="F:ATP binding"/>
    <property type="evidence" value="ECO:0007669"/>
    <property type="project" value="UniProtKB-UniRule"/>
</dbReference>
<keyword evidence="8 12" id="KW-0133">Cell shape</keyword>
<feature type="modified residue" description="N6-carboxylysine" evidence="12">
    <location>
        <position position="229"/>
    </location>
</feature>